<dbReference type="Pfam" id="PF00753">
    <property type="entry name" value="Lactamase_B"/>
    <property type="match status" value="1"/>
</dbReference>
<evidence type="ECO:0000259" key="1">
    <source>
        <dbReference type="SMART" id="SM00849"/>
    </source>
</evidence>
<sequence length="325" mass="36551">MIEQVYPDIFKIPIVLPNNPLKATNAYYIKGKERNLLIDTGFNRSECKESMDQALADLGIAMENTDIFITHLHGDHSGLAGYLSRPDNTIYTGKYCADTLLGYAGAGLHGFLNELIAQSGLTDITMSHHPGYTYASDIIEEATNVQDGDILQVGEFSFQCIETSGHAPDHFCLYDQERKILFSGDHILGKITPNNTIWAPPATITRDYLGDYLESLNKIAALDIKVIFPGHRFVLEDGYKRIEELRDHHQRRLEDVMKILGQKSMTGAQVAGQMQWDLTIKSWEDFPPAQKLFATGEALAHLTHLVFQNMVVRELKDGVVYYTRV</sequence>
<reference evidence="2" key="1">
    <citation type="submission" date="2014-07" db="EMBL/GenBank/DDBJ databases">
        <authorList>
            <person name="Hornung V.Bastian."/>
        </authorList>
    </citation>
    <scope>NUCLEOTIDE SEQUENCE</scope>
    <source>
        <strain evidence="2">PCE-S</strain>
    </source>
</reference>
<dbReference type="PANTHER" id="PTHR23131:SF4">
    <property type="entry name" value="METALLO-BETA-LACTAMASE SUPERFAMILY POTEIN"/>
    <property type="match status" value="1"/>
</dbReference>
<feature type="domain" description="Metallo-beta-lactamase" evidence="1">
    <location>
        <begin position="23"/>
        <end position="231"/>
    </location>
</feature>
<organism evidence="2">
    <name type="scientific">Desulfitobacterium hafniense</name>
    <name type="common">Desulfitobacterium frappieri</name>
    <dbReference type="NCBI Taxonomy" id="49338"/>
    <lineage>
        <taxon>Bacteria</taxon>
        <taxon>Bacillati</taxon>
        <taxon>Bacillota</taxon>
        <taxon>Clostridia</taxon>
        <taxon>Eubacteriales</taxon>
        <taxon>Desulfitobacteriaceae</taxon>
        <taxon>Desulfitobacterium</taxon>
    </lineage>
</organism>
<proteinExistence type="predicted"/>
<gene>
    <name evidence="2" type="ORF">DPCES_5051</name>
</gene>
<dbReference type="InterPro" id="IPR036388">
    <property type="entry name" value="WH-like_DNA-bd_sf"/>
</dbReference>
<evidence type="ECO:0000313" key="2">
    <source>
        <dbReference type="EMBL" id="CDX04937.1"/>
    </source>
</evidence>
<dbReference type="RefSeq" id="WP_208926565.1">
    <property type="nucleotide sequence ID" value="NZ_LK996017.1"/>
</dbReference>
<dbReference type="InterPro" id="IPR001279">
    <property type="entry name" value="Metallo-B-lactamas"/>
</dbReference>
<dbReference type="SUPFAM" id="SSF56281">
    <property type="entry name" value="Metallo-hydrolase/oxidoreductase"/>
    <property type="match status" value="1"/>
</dbReference>
<dbReference type="Gene3D" id="1.10.10.10">
    <property type="entry name" value="Winged helix-like DNA-binding domain superfamily/Winged helix DNA-binding domain"/>
    <property type="match status" value="1"/>
</dbReference>
<accession>A0A098B996</accession>
<dbReference type="SMART" id="SM00849">
    <property type="entry name" value="Lactamase_B"/>
    <property type="match status" value="1"/>
</dbReference>
<protein>
    <submittedName>
        <fullName evidence="2">Metallo-beta-lactamase domain protein</fullName>
    </submittedName>
</protein>
<dbReference type="EMBL" id="LK996017">
    <property type="protein sequence ID" value="CDX04937.1"/>
    <property type="molecule type" value="Genomic_DNA"/>
</dbReference>
<dbReference type="AlphaFoldDB" id="A0A098B996"/>
<dbReference type="InterPro" id="IPR036866">
    <property type="entry name" value="RibonucZ/Hydroxyglut_hydro"/>
</dbReference>
<dbReference type="PATRIC" id="fig|49338.4.peg.5434"/>
<dbReference type="Gene3D" id="3.60.15.10">
    <property type="entry name" value="Ribonuclease Z/Hydroxyacylglutathione hydrolase-like"/>
    <property type="match status" value="1"/>
</dbReference>
<dbReference type="PANTHER" id="PTHR23131">
    <property type="entry name" value="ENDORIBONUCLEASE LACTB2"/>
    <property type="match status" value="1"/>
</dbReference>
<dbReference type="InterPro" id="IPR050662">
    <property type="entry name" value="Sec-metab_biosynth-thioest"/>
</dbReference>
<name>A0A098B996_DESHA</name>